<evidence type="ECO:0000313" key="1">
    <source>
        <dbReference type="EMBL" id="KYG79357.1"/>
    </source>
</evidence>
<dbReference type="AlphaFoldDB" id="A0A150XKU3"/>
<organism evidence="1 2">
    <name type="scientific">Roseivirga seohaensis</name>
    <dbReference type="NCBI Taxonomy" id="1914963"/>
    <lineage>
        <taxon>Bacteria</taxon>
        <taxon>Pseudomonadati</taxon>
        <taxon>Bacteroidota</taxon>
        <taxon>Cytophagia</taxon>
        <taxon>Cytophagales</taxon>
        <taxon>Roseivirgaceae</taxon>
        <taxon>Roseivirga</taxon>
    </lineage>
</organism>
<evidence type="ECO:0000313" key="2">
    <source>
        <dbReference type="Proteomes" id="UP000075663"/>
    </source>
</evidence>
<name>A0A150XKU3_9BACT</name>
<dbReference type="RefSeq" id="WP_062303496.1">
    <property type="nucleotide sequence ID" value="NZ_LRPB01000049.1"/>
</dbReference>
<sequence length="171" mass="19295">MPEYIQIKQAVRDHILSEIKRTGIGPQRILKGHKEARKLGLTSGIIYRITGQNGKADTAREDHIRLALELWQDTPDKKIKEAKPKSSEFRKTEPIAIYKPPSYGYEPITIEFLDMLKREELRTGVKAEDLVKEAGVDVKPHVVKAWKSGRTKSADPEIIKGIIGAFKNIVA</sequence>
<reference evidence="1 2" key="1">
    <citation type="submission" date="2016-01" db="EMBL/GenBank/DDBJ databases">
        <title>Genome sequencing of Roseivirga seohaensis SW-152.</title>
        <authorList>
            <person name="Selvaratnam C."/>
            <person name="Thevarajoo S."/>
            <person name="Goh K.M."/>
            <person name="Ee R."/>
            <person name="Chan K.-G."/>
            <person name="Chong C.S."/>
        </authorList>
    </citation>
    <scope>NUCLEOTIDE SEQUENCE [LARGE SCALE GENOMIC DNA]</scope>
    <source>
        <strain evidence="1 2">SW-152</strain>
    </source>
</reference>
<dbReference type="Proteomes" id="UP000075663">
    <property type="component" value="Unassembled WGS sequence"/>
</dbReference>
<accession>A0A150XKU3</accession>
<comment type="caution">
    <text evidence="1">The sequence shown here is derived from an EMBL/GenBank/DDBJ whole genome shotgun (WGS) entry which is preliminary data.</text>
</comment>
<protein>
    <submittedName>
        <fullName evidence="1">Uncharacterized protein</fullName>
    </submittedName>
</protein>
<dbReference type="EMBL" id="LRPB01000049">
    <property type="protein sequence ID" value="KYG79357.1"/>
    <property type="molecule type" value="Genomic_DNA"/>
</dbReference>
<proteinExistence type="predicted"/>
<gene>
    <name evidence="1" type="ORF">AWW67_13360</name>
</gene>